<comment type="catalytic activity">
    <reaction evidence="7">
        <text>L-threonyl-[protein] + ATP = O-phospho-L-threonyl-[protein] + ADP + H(+)</text>
        <dbReference type="Rhea" id="RHEA:46608"/>
        <dbReference type="Rhea" id="RHEA-COMP:11060"/>
        <dbReference type="Rhea" id="RHEA-COMP:11605"/>
        <dbReference type="ChEBI" id="CHEBI:15378"/>
        <dbReference type="ChEBI" id="CHEBI:30013"/>
        <dbReference type="ChEBI" id="CHEBI:30616"/>
        <dbReference type="ChEBI" id="CHEBI:61977"/>
        <dbReference type="ChEBI" id="CHEBI:456216"/>
        <dbReference type="EC" id="2.7.11.1"/>
    </reaction>
</comment>
<dbReference type="GO" id="GO:0004674">
    <property type="term" value="F:protein serine/threonine kinase activity"/>
    <property type="evidence" value="ECO:0007669"/>
    <property type="project" value="UniProtKB-EC"/>
</dbReference>
<proteinExistence type="inferred from homology"/>
<evidence type="ECO:0000256" key="5">
    <source>
        <dbReference type="ARBA" id="ARBA00022777"/>
    </source>
</evidence>
<dbReference type="EMBL" id="LT671577">
    <property type="protein sequence ID" value="SHO33514.1"/>
    <property type="molecule type" value="Genomic_DNA"/>
</dbReference>
<evidence type="ECO:0000256" key="6">
    <source>
        <dbReference type="ARBA" id="ARBA00022840"/>
    </source>
</evidence>
<dbReference type="InterPro" id="IPR011009">
    <property type="entry name" value="Kinase-like_dom_sf"/>
</dbReference>
<keyword evidence="5 10" id="KW-0418">Kinase</keyword>
<evidence type="ECO:0000313" key="10">
    <source>
        <dbReference type="EMBL" id="SHO33514.1"/>
    </source>
</evidence>
<name>A0A1M7XUX3_9VIRU</name>
<dbReference type="PANTHER" id="PTHR12209:SF0">
    <property type="entry name" value="EKC_KEOPS COMPLEX SUBUNIT TP53RK"/>
    <property type="match status" value="1"/>
</dbReference>
<keyword evidence="3" id="KW-0808">Transferase</keyword>
<evidence type="ECO:0000256" key="8">
    <source>
        <dbReference type="ARBA" id="ARBA00048679"/>
    </source>
</evidence>
<dbReference type="PROSITE" id="PS50011">
    <property type="entry name" value="PROTEIN_KINASE_DOM"/>
    <property type="match status" value="1"/>
</dbReference>
<dbReference type="Proteomes" id="UP000201465">
    <property type="component" value="Segment"/>
</dbReference>
<dbReference type="Gene3D" id="1.10.510.10">
    <property type="entry name" value="Transferase(Phosphotransferase) domain 1"/>
    <property type="match status" value="1"/>
</dbReference>
<evidence type="ECO:0000256" key="4">
    <source>
        <dbReference type="ARBA" id="ARBA00022741"/>
    </source>
</evidence>
<comment type="catalytic activity">
    <reaction evidence="8">
        <text>L-seryl-[protein] + ATP = O-phospho-L-seryl-[protein] + ADP + H(+)</text>
        <dbReference type="Rhea" id="RHEA:17989"/>
        <dbReference type="Rhea" id="RHEA-COMP:9863"/>
        <dbReference type="Rhea" id="RHEA-COMP:11604"/>
        <dbReference type="ChEBI" id="CHEBI:15378"/>
        <dbReference type="ChEBI" id="CHEBI:29999"/>
        <dbReference type="ChEBI" id="CHEBI:30616"/>
        <dbReference type="ChEBI" id="CHEBI:83421"/>
        <dbReference type="ChEBI" id="CHEBI:456216"/>
        <dbReference type="EC" id="2.7.11.1"/>
    </reaction>
</comment>
<keyword evidence="4" id="KW-0547">Nucleotide-binding</keyword>
<dbReference type="KEGG" id="vg:30523425"/>
<evidence type="ECO:0000256" key="2">
    <source>
        <dbReference type="ARBA" id="ARBA00012513"/>
    </source>
</evidence>
<dbReference type="SUPFAM" id="SSF56112">
    <property type="entry name" value="Protein kinase-like (PK-like)"/>
    <property type="match status" value="1"/>
</dbReference>
<dbReference type="InterPro" id="IPR000719">
    <property type="entry name" value="Prot_kinase_dom"/>
</dbReference>
<dbReference type="PANTHER" id="PTHR12209">
    <property type="entry name" value="NON-SPECIFIC SERINE/THREONINE PROTEIN KINASE"/>
    <property type="match status" value="1"/>
</dbReference>
<feature type="domain" description="Protein kinase" evidence="9">
    <location>
        <begin position="1"/>
        <end position="233"/>
    </location>
</feature>
<sequence>MEYTDKLLHCTCDLVYLRTYTDGYQCIVKLIKQNQERKGQEYRIMKALYEAGVRVPKIISYEEVEVRRGLKSYTEMIVMEYIPGETLQDVSIRENLPLHVRQENPPKEETKKIALQMLDLVEKMHEAGYYHGDLHSANFIWDGTNLTLIDFGRAYSAEFHQNAKEETFQPTYEHAKTLCKEAPHLVYMQDLDCDWDFYNLYEEQLLTNCIYAFVGGEEDAKSIAELRAVVERW</sequence>
<reference evidence="10 11" key="1">
    <citation type="submission" date="2016-11" db="EMBL/GenBank/DDBJ databases">
        <authorList>
            <consortium name="Urmite Genomes"/>
        </authorList>
    </citation>
    <scope>NUCLEOTIDE SEQUENCE [LARGE SCALE GENOMIC DNA]</scope>
    <source>
        <strain evidence="10 11">A11</strain>
    </source>
</reference>
<evidence type="ECO:0000259" key="9">
    <source>
        <dbReference type="PROSITE" id="PS50011"/>
    </source>
</evidence>
<accession>A0A1M7XUX3</accession>
<keyword evidence="11" id="KW-1185">Reference proteome</keyword>
<keyword evidence="6" id="KW-0067">ATP-binding</keyword>
<dbReference type="RefSeq" id="YP_009329386.1">
    <property type="nucleotide sequence ID" value="NC_032108.1"/>
</dbReference>
<dbReference type="Pfam" id="PF06293">
    <property type="entry name" value="Kdo"/>
    <property type="match status" value="1"/>
</dbReference>
<evidence type="ECO:0000256" key="7">
    <source>
        <dbReference type="ARBA" id="ARBA00047899"/>
    </source>
</evidence>
<dbReference type="OrthoDB" id="8674at10239"/>
<dbReference type="EC" id="2.7.11.1" evidence="2"/>
<protein>
    <recommendedName>
        <fullName evidence="2">non-specific serine/threonine protein kinase</fullName>
        <ecNumber evidence="2">2.7.11.1</ecNumber>
    </recommendedName>
</protein>
<evidence type="ECO:0000256" key="3">
    <source>
        <dbReference type="ARBA" id="ARBA00022679"/>
    </source>
</evidence>
<evidence type="ECO:0000256" key="1">
    <source>
        <dbReference type="ARBA" id="ARBA00010630"/>
    </source>
</evidence>
<comment type="similarity">
    <text evidence="1">Belongs to the protein kinase superfamily. BUD32 family.</text>
</comment>
<organism evidence="10 11">
    <name type="scientific">Cedratvirus A11</name>
    <dbReference type="NCBI Taxonomy" id="1903266"/>
    <lineage>
        <taxon>Viruses</taxon>
        <taxon>Pithoviruses</taxon>
        <taxon>Orthocedratvirinae</taxon>
        <taxon>Alphacedratvirus</taxon>
        <taxon>Alphacedratvirus aljazairmassiliense</taxon>
    </lineage>
</organism>
<evidence type="ECO:0000313" key="11">
    <source>
        <dbReference type="Proteomes" id="UP000201465"/>
    </source>
</evidence>
<gene>
    <name evidence="10" type="ORF">BQ3484_446</name>
</gene>
<dbReference type="GeneID" id="30523425"/>
<dbReference type="GO" id="GO:0005524">
    <property type="term" value="F:ATP binding"/>
    <property type="evidence" value="ECO:0007669"/>
    <property type="project" value="UniProtKB-KW"/>
</dbReference>